<sequence>MIKRKELVQSLNKEFRIDSFGRDSAFSRFVPMVYEPVGFDWKSEFTTSFTTYFNGLMLEGAEVVNQVFLAVFPTDDVLATFISKANAGDLLFMHHPLVMECGDPKGEWGRGFVPIPKDWIAGMKEKNLSVYTCHAPMDYHKELGTSVAIARELHVNIEEWIIGDEHGEIGIIGSISSISTQRLIQKLESTFDIPYVDFEGKDHQAIEKVAIIPGCGDKVEWMKQAEAKGVQAYISGEIHCHIDNEYGNRRFQEMMKYVDETSMSLIGVSHAASEYLVKKTLIKEWFEREFSIEPILIPQSKWWL</sequence>
<dbReference type="SUPFAM" id="SSF102705">
    <property type="entry name" value="NIF3 (NGG1p interacting factor 3)-like"/>
    <property type="match status" value="1"/>
</dbReference>
<dbReference type="RefSeq" id="WP_377929371.1">
    <property type="nucleotide sequence ID" value="NZ_JBHUEM010000039.1"/>
</dbReference>
<reference evidence="5" key="1">
    <citation type="journal article" date="2019" name="Int. J. Syst. Evol. Microbiol.">
        <title>The Global Catalogue of Microorganisms (GCM) 10K type strain sequencing project: providing services to taxonomists for standard genome sequencing and annotation.</title>
        <authorList>
            <consortium name="The Broad Institute Genomics Platform"/>
            <consortium name="The Broad Institute Genome Sequencing Center for Infectious Disease"/>
            <person name="Wu L."/>
            <person name="Ma J."/>
        </authorList>
    </citation>
    <scope>NUCLEOTIDE SEQUENCE [LARGE SCALE GENOMIC DNA]</scope>
    <source>
        <strain evidence="5">CCUG 49339</strain>
    </source>
</reference>
<dbReference type="Gene3D" id="3.40.1390.30">
    <property type="entry name" value="NIF3 (NGG1p interacting factor 3)-like"/>
    <property type="match status" value="2"/>
</dbReference>
<gene>
    <name evidence="4" type="ORF">ACFSCX_16635</name>
</gene>
<comment type="similarity">
    <text evidence="1">Belongs to the GTP cyclohydrolase I type 2/NIF3 family.</text>
</comment>
<evidence type="ECO:0000256" key="1">
    <source>
        <dbReference type="ARBA" id="ARBA00006964"/>
    </source>
</evidence>
<comment type="caution">
    <text evidence="4">The sequence shown here is derived from an EMBL/GenBank/DDBJ whole genome shotgun (WGS) entry which is preliminary data.</text>
</comment>
<dbReference type="Pfam" id="PF01784">
    <property type="entry name" value="DUF34_NIF3"/>
    <property type="match status" value="1"/>
</dbReference>
<protein>
    <recommendedName>
        <fullName evidence="2">GTP cyclohydrolase 1 type 2 homolog</fullName>
    </recommendedName>
</protein>
<evidence type="ECO:0000313" key="4">
    <source>
        <dbReference type="EMBL" id="MFD1738156.1"/>
    </source>
</evidence>
<dbReference type="EMBL" id="JBHUEM010000039">
    <property type="protein sequence ID" value="MFD1738156.1"/>
    <property type="molecule type" value="Genomic_DNA"/>
</dbReference>
<dbReference type="PANTHER" id="PTHR13799">
    <property type="entry name" value="NGG1 INTERACTING FACTOR 3"/>
    <property type="match status" value="1"/>
</dbReference>
<evidence type="ECO:0000256" key="3">
    <source>
        <dbReference type="ARBA" id="ARBA00022723"/>
    </source>
</evidence>
<dbReference type="InterPro" id="IPR036069">
    <property type="entry name" value="DUF34/NIF3_sf"/>
</dbReference>
<organism evidence="4 5">
    <name type="scientific">Bacillus salitolerans</name>
    <dbReference type="NCBI Taxonomy" id="1437434"/>
    <lineage>
        <taxon>Bacteria</taxon>
        <taxon>Bacillati</taxon>
        <taxon>Bacillota</taxon>
        <taxon>Bacilli</taxon>
        <taxon>Bacillales</taxon>
        <taxon>Bacillaceae</taxon>
        <taxon>Bacillus</taxon>
    </lineage>
</organism>
<keyword evidence="3" id="KW-0479">Metal-binding</keyword>
<evidence type="ECO:0000256" key="2">
    <source>
        <dbReference type="ARBA" id="ARBA00022112"/>
    </source>
</evidence>
<dbReference type="PANTHER" id="PTHR13799:SF14">
    <property type="entry name" value="GTP CYCLOHYDROLASE 1 TYPE 2 HOMOLOG"/>
    <property type="match status" value="1"/>
</dbReference>
<name>A0ABW4LTH4_9BACI</name>
<proteinExistence type="inferred from homology"/>
<keyword evidence="5" id="KW-1185">Reference proteome</keyword>
<evidence type="ECO:0000313" key="5">
    <source>
        <dbReference type="Proteomes" id="UP001597214"/>
    </source>
</evidence>
<dbReference type="InterPro" id="IPR002678">
    <property type="entry name" value="DUF34/NIF3"/>
</dbReference>
<accession>A0ABW4LTH4</accession>
<dbReference type="Proteomes" id="UP001597214">
    <property type="component" value="Unassembled WGS sequence"/>
</dbReference>